<organism evidence="3 4">
    <name type="scientific">Sphaerochaeta halotolerans</name>
    <dbReference type="NCBI Taxonomy" id="2293840"/>
    <lineage>
        <taxon>Bacteria</taxon>
        <taxon>Pseudomonadati</taxon>
        <taxon>Spirochaetota</taxon>
        <taxon>Spirochaetia</taxon>
        <taxon>Spirochaetales</taxon>
        <taxon>Sphaerochaetaceae</taxon>
        <taxon>Sphaerochaeta</taxon>
    </lineage>
</organism>
<gene>
    <name evidence="3" type="ORF">DYP60_03810</name>
</gene>
<accession>A0A372MIK6</accession>
<evidence type="ECO:0000313" key="3">
    <source>
        <dbReference type="EMBL" id="RFU95611.1"/>
    </source>
</evidence>
<dbReference type="InterPro" id="IPR012338">
    <property type="entry name" value="Beta-lactam/transpept-like"/>
</dbReference>
<proteinExistence type="predicted"/>
<dbReference type="InterPro" id="IPR000871">
    <property type="entry name" value="Beta-lactam_class-A"/>
</dbReference>
<dbReference type="Pfam" id="PF13354">
    <property type="entry name" value="Beta-lactamase2"/>
    <property type="match status" value="1"/>
</dbReference>
<comment type="catalytic activity">
    <reaction evidence="1">
        <text>a beta-lactam + H2O = a substituted beta-amino acid</text>
        <dbReference type="Rhea" id="RHEA:20401"/>
        <dbReference type="ChEBI" id="CHEBI:15377"/>
        <dbReference type="ChEBI" id="CHEBI:35627"/>
        <dbReference type="ChEBI" id="CHEBI:140347"/>
        <dbReference type="EC" id="3.5.2.6"/>
    </reaction>
</comment>
<dbReference type="GO" id="GO:0046677">
    <property type="term" value="P:response to antibiotic"/>
    <property type="evidence" value="ECO:0007669"/>
    <property type="project" value="InterPro"/>
</dbReference>
<sequence>MASIKTLCIWLERDMWKKRLAILVVLLVLLEAVVIASTITEPAALTRLFTNGPTSIKYTRQFEAAVPPSSMQQLIIQLTDQLGDFKEVDGTKNPYTVVLEHGTITAYISLDGQGKVAGLQFTEIIDTRGTLADAVKKITSLDGESSVLIRKNGEILVDHQGNTPLAVGSSFKLGILAALQDAIAAGQLRWDQSVPIRSSLKSLPTGILQDWPEGTQVTIETLAALMISQSDNTATDMLLSFVGRSSVEKYLPHSIPVLSTGDMFRLKNPENEDILKQYRKASLALKRTLLTVLPHRNLPEASLFSGDPVALDIEWFMTASELADLVERLQHLDLMTINAGLATKEKWQRVAYKGGSEPGVLNLTTFLIDEERNQYTVVVTVNNAKKALDEAKIMETYQAMLTYL</sequence>
<keyword evidence="3" id="KW-0378">Hydrolase</keyword>
<dbReference type="Gene3D" id="3.40.710.10">
    <property type="entry name" value="DD-peptidase/beta-lactamase superfamily"/>
    <property type="match status" value="1"/>
</dbReference>
<dbReference type="PANTHER" id="PTHR35333">
    <property type="entry name" value="BETA-LACTAMASE"/>
    <property type="match status" value="1"/>
</dbReference>
<dbReference type="Proteomes" id="UP000264002">
    <property type="component" value="Unassembled WGS sequence"/>
</dbReference>
<name>A0A372MIK6_9SPIR</name>
<evidence type="ECO:0000256" key="1">
    <source>
        <dbReference type="ARBA" id="ARBA00001526"/>
    </source>
</evidence>
<comment type="caution">
    <text evidence="3">The sequence shown here is derived from an EMBL/GenBank/DDBJ whole genome shotgun (WGS) entry which is preliminary data.</text>
</comment>
<feature type="domain" description="Beta-lactamase class A catalytic" evidence="2">
    <location>
        <begin position="152"/>
        <end position="251"/>
    </location>
</feature>
<evidence type="ECO:0000313" key="4">
    <source>
        <dbReference type="Proteomes" id="UP000264002"/>
    </source>
</evidence>
<reference evidence="3 4" key="2">
    <citation type="submission" date="2018-09" db="EMBL/GenBank/DDBJ databases">
        <title>Genome of Sphaerochaeta halotolerans strain 4-11.</title>
        <authorList>
            <person name="Nazina T.N."/>
            <person name="Sokolova D.S."/>
        </authorList>
    </citation>
    <scope>NUCLEOTIDE SEQUENCE [LARGE SCALE GENOMIC DNA]</scope>
    <source>
        <strain evidence="3 4">4-11</strain>
    </source>
</reference>
<dbReference type="EMBL" id="QUWK01000003">
    <property type="protein sequence ID" value="RFU95611.1"/>
    <property type="molecule type" value="Genomic_DNA"/>
</dbReference>
<keyword evidence="4" id="KW-1185">Reference proteome</keyword>
<evidence type="ECO:0000259" key="2">
    <source>
        <dbReference type="Pfam" id="PF13354"/>
    </source>
</evidence>
<reference evidence="4" key="1">
    <citation type="submission" date="2018-08" db="EMBL/GenBank/DDBJ databases">
        <authorList>
            <person name="Grouzdev D.S."/>
            <person name="Krutkina M.S."/>
        </authorList>
    </citation>
    <scope>NUCLEOTIDE SEQUENCE [LARGE SCALE GENOMIC DNA]</scope>
    <source>
        <strain evidence="4">4-11</strain>
    </source>
</reference>
<dbReference type="SUPFAM" id="SSF56601">
    <property type="entry name" value="beta-lactamase/transpeptidase-like"/>
    <property type="match status" value="1"/>
</dbReference>
<protein>
    <submittedName>
        <fullName evidence="3">Serine hydrolase</fullName>
    </submittedName>
</protein>
<dbReference type="GO" id="GO:0030655">
    <property type="term" value="P:beta-lactam antibiotic catabolic process"/>
    <property type="evidence" value="ECO:0007669"/>
    <property type="project" value="InterPro"/>
</dbReference>
<dbReference type="PANTHER" id="PTHR35333:SF5">
    <property type="entry name" value="CONSERVED LIPOPROTEIN LPQF-RELATED"/>
    <property type="match status" value="1"/>
</dbReference>
<dbReference type="GO" id="GO:0008800">
    <property type="term" value="F:beta-lactamase activity"/>
    <property type="evidence" value="ECO:0007669"/>
    <property type="project" value="UniProtKB-EC"/>
</dbReference>
<dbReference type="InterPro" id="IPR045155">
    <property type="entry name" value="Beta-lactam_cat"/>
</dbReference>
<dbReference type="AlphaFoldDB" id="A0A372MIK6"/>